<keyword evidence="9" id="KW-1185">Reference proteome</keyword>
<reference evidence="8" key="3">
    <citation type="submission" date="2025-08" db="UniProtKB">
        <authorList>
            <consortium name="Ensembl"/>
        </authorList>
    </citation>
    <scope>IDENTIFICATION</scope>
</reference>
<protein>
    <recommendedName>
        <fullName evidence="7">CREG-like beta-barrel domain-containing protein</fullName>
    </recommendedName>
</protein>
<feature type="domain" description="CREG-like beta-barrel" evidence="7">
    <location>
        <begin position="33"/>
        <end position="195"/>
    </location>
</feature>
<keyword evidence="3" id="KW-0964">Secreted</keyword>
<comment type="subcellular location">
    <subcellularLocation>
        <location evidence="1">Secreted</location>
    </subcellularLocation>
</comment>
<evidence type="ECO:0000256" key="6">
    <source>
        <dbReference type="SAM" id="SignalP"/>
    </source>
</evidence>
<dbReference type="PANTHER" id="PTHR13343">
    <property type="entry name" value="CREG1 PROTEIN"/>
    <property type="match status" value="1"/>
</dbReference>
<dbReference type="OMA" id="KWISMEL"/>
<sequence length="210" mass="23720">SMRYIVFVLVASSAIVCAYGLLASPYNPPYYWEKAKRARYAIHYNSWGVIGTISTQPKILGFPFTNIISYSDGPDSNSTGTPYFYVMNGDPSVQDLAKNNSMSFSVSEMEPGYCMIHKYDAEDPRCARITIIGHFEKVTSPSENKFAIATLFKKHPEMQTWPAGHDFFTAKIRINFVWILDHFGGSSFIKAADYYAADPKFATYRYQGSK</sequence>
<evidence type="ECO:0000256" key="5">
    <source>
        <dbReference type="ARBA" id="ARBA00023180"/>
    </source>
</evidence>
<reference evidence="8" key="4">
    <citation type="submission" date="2025-09" db="UniProtKB">
        <authorList>
            <consortium name="Ensembl"/>
        </authorList>
    </citation>
    <scope>IDENTIFICATION</scope>
</reference>
<dbReference type="GO" id="GO:0012505">
    <property type="term" value="C:endomembrane system"/>
    <property type="evidence" value="ECO:0007669"/>
    <property type="project" value="UniProtKB-ARBA"/>
</dbReference>
<dbReference type="PANTHER" id="PTHR13343:SF17">
    <property type="entry name" value="CELLULAR REPRESSOR OF E1A-STIMULATED GENES, ISOFORM A"/>
    <property type="match status" value="1"/>
</dbReference>
<feature type="chain" id="PRO_5003346360" description="CREG-like beta-barrel domain-containing protein" evidence="6">
    <location>
        <begin position="19"/>
        <end position="210"/>
    </location>
</feature>
<evidence type="ECO:0000256" key="4">
    <source>
        <dbReference type="ARBA" id="ARBA00022729"/>
    </source>
</evidence>
<evidence type="ECO:0000313" key="9">
    <source>
        <dbReference type="Proteomes" id="UP000008144"/>
    </source>
</evidence>
<dbReference type="STRING" id="7719.ENSCINP00000000876"/>
<evidence type="ECO:0000313" key="8">
    <source>
        <dbReference type="Ensembl" id="ENSCINP00000000876.3"/>
    </source>
</evidence>
<keyword evidence="4 6" id="KW-0732">Signal</keyword>
<evidence type="ECO:0000256" key="3">
    <source>
        <dbReference type="ARBA" id="ARBA00022525"/>
    </source>
</evidence>
<dbReference type="GO" id="GO:0005737">
    <property type="term" value="C:cytoplasm"/>
    <property type="evidence" value="ECO:0007669"/>
    <property type="project" value="UniProtKB-ARBA"/>
</dbReference>
<dbReference type="InterPro" id="IPR055343">
    <property type="entry name" value="CREG_beta-barrel"/>
</dbReference>
<reference evidence="8" key="2">
    <citation type="journal article" date="2008" name="Genome Biol.">
        <title>Improved genome assembly and evidence-based global gene model set for the chordate Ciona intestinalis: new insight into intron and operon populations.</title>
        <authorList>
            <person name="Satou Y."/>
            <person name="Mineta K."/>
            <person name="Ogasawara M."/>
            <person name="Sasakura Y."/>
            <person name="Shoguchi E."/>
            <person name="Ueno K."/>
            <person name="Yamada L."/>
            <person name="Matsumoto J."/>
            <person name="Wasserscheid J."/>
            <person name="Dewar K."/>
            <person name="Wiley G.B."/>
            <person name="Macmil S.L."/>
            <person name="Roe B.A."/>
            <person name="Zeller R.W."/>
            <person name="Hastings K.E."/>
            <person name="Lemaire P."/>
            <person name="Lindquist E."/>
            <person name="Endo T."/>
            <person name="Hotta K."/>
            <person name="Inaba K."/>
        </authorList>
    </citation>
    <scope>NUCLEOTIDE SEQUENCE [LARGE SCALE GENOMIC DNA]</scope>
    <source>
        <strain evidence="8">wild type</strain>
    </source>
</reference>
<evidence type="ECO:0000256" key="2">
    <source>
        <dbReference type="ARBA" id="ARBA00009230"/>
    </source>
</evidence>
<dbReference type="SUPFAM" id="SSF50475">
    <property type="entry name" value="FMN-binding split barrel"/>
    <property type="match status" value="1"/>
</dbReference>
<dbReference type="InParanoid" id="F6YVB6"/>
<name>F6YVB6_CIOIN</name>
<dbReference type="InterPro" id="IPR012349">
    <property type="entry name" value="Split_barrel_FMN-bd"/>
</dbReference>
<keyword evidence="5" id="KW-0325">Glycoprotein</keyword>
<dbReference type="EMBL" id="EAAA01000883">
    <property type="status" value="NOT_ANNOTATED_CDS"/>
    <property type="molecule type" value="Genomic_DNA"/>
</dbReference>
<dbReference type="HOGENOM" id="CLU_083635_3_1_1"/>
<accession>F6YVB6</accession>
<dbReference type="Proteomes" id="UP000008144">
    <property type="component" value="Chromosome 12"/>
</dbReference>
<dbReference type="GeneTree" id="ENSGT00390000005914"/>
<evidence type="ECO:0000256" key="1">
    <source>
        <dbReference type="ARBA" id="ARBA00004613"/>
    </source>
</evidence>
<organism evidence="8 9">
    <name type="scientific">Ciona intestinalis</name>
    <name type="common">Transparent sea squirt</name>
    <name type="synonym">Ascidia intestinalis</name>
    <dbReference type="NCBI Taxonomy" id="7719"/>
    <lineage>
        <taxon>Eukaryota</taxon>
        <taxon>Metazoa</taxon>
        <taxon>Chordata</taxon>
        <taxon>Tunicata</taxon>
        <taxon>Ascidiacea</taxon>
        <taxon>Phlebobranchia</taxon>
        <taxon>Cionidae</taxon>
        <taxon>Ciona</taxon>
    </lineage>
</organism>
<dbReference type="Gene3D" id="2.30.110.10">
    <property type="entry name" value="Electron Transport, Fmn-binding Protein, Chain A"/>
    <property type="match status" value="1"/>
</dbReference>
<dbReference type="AlphaFoldDB" id="F6YVB6"/>
<dbReference type="Ensembl" id="ENSCINT00000000876.3">
    <property type="protein sequence ID" value="ENSCINP00000000876.3"/>
    <property type="gene ID" value="ENSCING00000000484.3"/>
</dbReference>
<reference evidence="9" key="1">
    <citation type="journal article" date="2002" name="Science">
        <title>The draft genome of Ciona intestinalis: insights into chordate and vertebrate origins.</title>
        <authorList>
            <person name="Dehal P."/>
            <person name="Satou Y."/>
            <person name="Campbell R.K."/>
            <person name="Chapman J."/>
            <person name="Degnan B."/>
            <person name="De Tomaso A."/>
            <person name="Davidson B."/>
            <person name="Di Gregorio A."/>
            <person name="Gelpke M."/>
            <person name="Goodstein D.M."/>
            <person name="Harafuji N."/>
            <person name="Hastings K.E."/>
            <person name="Ho I."/>
            <person name="Hotta K."/>
            <person name="Huang W."/>
            <person name="Kawashima T."/>
            <person name="Lemaire P."/>
            <person name="Martinez D."/>
            <person name="Meinertzhagen I.A."/>
            <person name="Necula S."/>
            <person name="Nonaka M."/>
            <person name="Putnam N."/>
            <person name="Rash S."/>
            <person name="Saiga H."/>
            <person name="Satake M."/>
            <person name="Terry A."/>
            <person name="Yamada L."/>
            <person name="Wang H.G."/>
            <person name="Awazu S."/>
            <person name="Azumi K."/>
            <person name="Boore J."/>
            <person name="Branno M."/>
            <person name="Chin-Bow S."/>
            <person name="DeSantis R."/>
            <person name="Doyle S."/>
            <person name="Francino P."/>
            <person name="Keys D.N."/>
            <person name="Haga S."/>
            <person name="Hayashi H."/>
            <person name="Hino K."/>
            <person name="Imai K.S."/>
            <person name="Inaba K."/>
            <person name="Kano S."/>
            <person name="Kobayashi K."/>
            <person name="Kobayashi M."/>
            <person name="Lee B.I."/>
            <person name="Makabe K.W."/>
            <person name="Manohar C."/>
            <person name="Matassi G."/>
            <person name="Medina M."/>
            <person name="Mochizuki Y."/>
            <person name="Mount S."/>
            <person name="Morishita T."/>
            <person name="Miura S."/>
            <person name="Nakayama A."/>
            <person name="Nishizaka S."/>
            <person name="Nomoto H."/>
            <person name="Ohta F."/>
            <person name="Oishi K."/>
            <person name="Rigoutsos I."/>
            <person name="Sano M."/>
            <person name="Sasaki A."/>
            <person name="Sasakura Y."/>
            <person name="Shoguchi E."/>
            <person name="Shin-i T."/>
            <person name="Spagnuolo A."/>
            <person name="Stainier D."/>
            <person name="Suzuki M.M."/>
            <person name="Tassy O."/>
            <person name="Takatori N."/>
            <person name="Tokuoka M."/>
            <person name="Yagi K."/>
            <person name="Yoshizaki F."/>
            <person name="Wada S."/>
            <person name="Zhang C."/>
            <person name="Hyatt P.D."/>
            <person name="Larimer F."/>
            <person name="Detter C."/>
            <person name="Doggett N."/>
            <person name="Glavina T."/>
            <person name="Hawkins T."/>
            <person name="Richardson P."/>
            <person name="Lucas S."/>
            <person name="Kohara Y."/>
            <person name="Levine M."/>
            <person name="Satoh N."/>
            <person name="Rokhsar D.S."/>
        </authorList>
    </citation>
    <scope>NUCLEOTIDE SEQUENCE [LARGE SCALE GENOMIC DNA]</scope>
</reference>
<dbReference type="FunFam" id="2.30.110.10:FF:000004">
    <property type="entry name" value="Cellular repressor of E1A-stimulated genes 1"/>
    <property type="match status" value="1"/>
</dbReference>
<feature type="signal peptide" evidence="6">
    <location>
        <begin position="1"/>
        <end position="18"/>
    </location>
</feature>
<dbReference type="GO" id="GO:0005615">
    <property type="term" value="C:extracellular space"/>
    <property type="evidence" value="ECO:0000318"/>
    <property type="project" value="GO_Central"/>
</dbReference>
<dbReference type="Pfam" id="PF13883">
    <property type="entry name" value="CREG_beta-barrel"/>
    <property type="match status" value="1"/>
</dbReference>
<comment type="similarity">
    <text evidence="2">Belongs to the CREG family.</text>
</comment>
<evidence type="ECO:0000259" key="7">
    <source>
        <dbReference type="Pfam" id="PF13883"/>
    </source>
</evidence>
<proteinExistence type="inferred from homology"/>